<sequence>MIDNILENQSYYFVDKEIVIVNHRNLLNLAIVRYVDSNKEFVVDINFIETKPSKERFISIKDIVGERNK</sequence>
<reference evidence="1" key="1">
    <citation type="journal article" date="2014" name="Int. J. Syst. Evol. Microbiol.">
        <title>Complete genome sequence of Corynebacterium casei LMG S-19264T (=DSM 44701T), isolated from a smear-ripened cheese.</title>
        <authorList>
            <consortium name="US DOE Joint Genome Institute (JGI-PGF)"/>
            <person name="Walter F."/>
            <person name="Albersmeier A."/>
            <person name="Kalinowski J."/>
            <person name="Ruckert C."/>
        </authorList>
    </citation>
    <scope>NUCLEOTIDE SEQUENCE</scope>
    <source>
        <strain evidence="1">CGMCC 1.12408</strain>
    </source>
</reference>
<dbReference type="AlphaFoldDB" id="A0A916RZM3"/>
<keyword evidence="2" id="KW-1185">Reference proteome</keyword>
<dbReference type="Proteomes" id="UP000613512">
    <property type="component" value="Unassembled WGS sequence"/>
</dbReference>
<dbReference type="EMBL" id="BMEY01000009">
    <property type="protein sequence ID" value="GGA77239.1"/>
    <property type="molecule type" value="Genomic_DNA"/>
</dbReference>
<reference evidence="1" key="2">
    <citation type="submission" date="2020-09" db="EMBL/GenBank/DDBJ databases">
        <authorList>
            <person name="Sun Q."/>
            <person name="Zhou Y."/>
        </authorList>
    </citation>
    <scope>NUCLEOTIDE SEQUENCE</scope>
    <source>
        <strain evidence="1">CGMCC 1.12408</strain>
    </source>
</reference>
<evidence type="ECO:0000313" key="1">
    <source>
        <dbReference type="EMBL" id="GGA77239.1"/>
    </source>
</evidence>
<comment type="caution">
    <text evidence="1">The sequence shown here is derived from an EMBL/GenBank/DDBJ whole genome shotgun (WGS) entry which is preliminary data.</text>
</comment>
<accession>A0A916RZM3</accession>
<organism evidence="1 2">
    <name type="scientific">Ornithinibacillus halotolerans</name>
    <dbReference type="NCBI Taxonomy" id="1274357"/>
    <lineage>
        <taxon>Bacteria</taxon>
        <taxon>Bacillati</taxon>
        <taxon>Bacillota</taxon>
        <taxon>Bacilli</taxon>
        <taxon>Bacillales</taxon>
        <taxon>Bacillaceae</taxon>
        <taxon>Ornithinibacillus</taxon>
    </lineage>
</organism>
<name>A0A916RZM3_9BACI</name>
<dbReference type="RefSeq" id="WP_188384631.1">
    <property type="nucleotide sequence ID" value="NZ_BMEY01000009.1"/>
</dbReference>
<gene>
    <name evidence="1" type="ORF">GCM10008025_21090</name>
</gene>
<protein>
    <submittedName>
        <fullName evidence="1">Uncharacterized protein</fullName>
    </submittedName>
</protein>
<evidence type="ECO:0000313" key="2">
    <source>
        <dbReference type="Proteomes" id="UP000613512"/>
    </source>
</evidence>
<proteinExistence type="predicted"/>